<reference evidence="1" key="1">
    <citation type="submission" date="2016-02" db="EMBL/GenBank/DDBJ databases">
        <title>WGS assembly of Manihot esculenta.</title>
        <authorList>
            <person name="Bredeson J.V."/>
            <person name="Prochnik S.E."/>
            <person name="Lyons J.B."/>
            <person name="Schmutz J."/>
            <person name="Grimwood J."/>
            <person name="Vrebalov J."/>
            <person name="Bart R.S."/>
            <person name="Amuge T."/>
            <person name="Ferguson M.E."/>
            <person name="Green R."/>
            <person name="Putnam N."/>
            <person name="Stites J."/>
            <person name="Rounsley S."/>
            <person name="Rokhsar D.S."/>
        </authorList>
    </citation>
    <scope>NUCLEOTIDE SEQUENCE [LARGE SCALE GENOMIC DNA]</scope>
    <source>
        <tissue evidence="1">Leaf</tissue>
    </source>
</reference>
<accession>A0A2C9VFV1</accession>
<dbReference type="EMBL" id="CM004394">
    <property type="protein sequence ID" value="OAY43375.1"/>
    <property type="molecule type" value="Genomic_DNA"/>
</dbReference>
<name>A0A2C9VFV1_MANES</name>
<evidence type="ECO:0000313" key="1">
    <source>
        <dbReference type="EMBL" id="OAY43375.1"/>
    </source>
</evidence>
<sequence>MMCKIKHIILKASTEKGKASFILRSFLSDPIYIKGLPSVSMGTLISV</sequence>
<dbReference type="AlphaFoldDB" id="A0A2C9VFV1"/>
<protein>
    <submittedName>
        <fullName evidence="1">Uncharacterized protein</fullName>
    </submittedName>
</protein>
<organism evidence="1">
    <name type="scientific">Manihot esculenta</name>
    <name type="common">Cassava</name>
    <name type="synonym">Jatropha manihot</name>
    <dbReference type="NCBI Taxonomy" id="3983"/>
    <lineage>
        <taxon>Eukaryota</taxon>
        <taxon>Viridiplantae</taxon>
        <taxon>Streptophyta</taxon>
        <taxon>Embryophyta</taxon>
        <taxon>Tracheophyta</taxon>
        <taxon>Spermatophyta</taxon>
        <taxon>Magnoliopsida</taxon>
        <taxon>eudicotyledons</taxon>
        <taxon>Gunneridae</taxon>
        <taxon>Pentapetalae</taxon>
        <taxon>rosids</taxon>
        <taxon>fabids</taxon>
        <taxon>Malpighiales</taxon>
        <taxon>Euphorbiaceae</taxon>
        <taxon>Crotonoideae</taxon>
        <taxon>Manihoteae</taxon>
        <taxon>Manihot</taxon>
    </lineage>
</organism>
<proteinExistence type="predicted"/>
<gene>
    <name evidence="1" type="ORF">MANES_08G065100</name>
</gene>